<evidence type="ECO:0000256" key="4">
    <source>
        <dbReference type="PROSITE-ProRule" id="PRU00228"/>
    </source>
</evidence>
<dbReference type="PROSITE" id="PS50089">
    <property type="entry name" value="ZF_RING_2"/>
    <property type="match status" value="1"/>
</dbReference>
<dbReference type="Gene3D" id="3.30.40.10">
    <property type="entry name" value="Zinc/RING finger domain, C3HC4 (zinc finger)"/>
    <property type="match status" value="1"/>
</dbReference>
<evidence type="ECO:0000313" key="9">
    <source>
        <dbReference type="Proteomes" id="UP001562425"/>
    </source>
</evidence>
<dbReference type="SMART" id="SM00291">
    <property type="entry name" value="ZnF_ZZ"/>
    <property type="match status" value="1"/>
</dbReference>
<dbReference type="AlphaFoldDB" id="A0ABD1D5P7"/>
<evidence type="ECO:0000313" key="8">
    <source>
        <dbReference type="EMBL" id="KAL1394922.1"/>
    </source>
</evidence>
<dbReference type="PANTHER" id="PTHR45931">
    <property type="entry name" value="SI:CH211-59O9.10"/>
    <property type="match status" value="1"/>
</dbReference>
<evidence type="ECO:0000256" key="1">
    <source>
        <dbReference type="ARBA" id="ARBA00022723"/>
    </source>
</evidence>
<evidence type="ECO:0000256" key="2">
    <source>
        <dbReference type="ARBA" id="ARBA00022771"/>
    </source>
</evidence>
<evidence type="ECO:0000259" key="5">
    <source>
        <dbReference type="PROSITE" id="PS50073"/>
    </source>
</evidence>
<accession>A0ABD1D5P7</accession>
<organism evidence="8 9">
    <name type="scientific">Culex pipiens pipiens</name>
    <name type="common">Northern house mosquito</name>
    <dbReference type="NCBI Taxonomy" id="38569"/>
    <lineage>
        <taxon>Eukaryota</taxon>
        <taxon>Metazoa</taxon>
        <taxon>Ecdysozoa</taxon>
        <taxon>Arthropoda</taxon>
        <taxon>Hexapoda</taxon>
        <taxon>Insecta</taxon>
        <taxon>Pterygota</taxon>
        <taxon>Neoptera</taxon>
        <taxon>Endopterygota</taxon>
        <taxon>Diptera</taxon>
        <taxon>Nematocera</taxon>
        <taxon>Culicoidea</taxon>
        <taxon>Culicidae</taxon>
        <taxon>Culicinae</taxon>
        <taxon>Culicini</taxon>
        <taxon>Culex</taxon>
        <taxon>Culex</taxon>
    </lineage>
</organism>
<reference evidence="8 9" key="1">
    <citation type="submission" date="2024-05" db="EMBL/GenBank/DDBJ databases">
        <title>Culex pipiens pipiens assembly and annotation.</title>
        <authorList>
            <person name="Alout H."/>
            <person name="Durand T."/>
        </authorList>
    </citation>
    <scope>NUCLEOTIDE SEQUENCE [LARGE SCALE GENOMIC DNA]</scope>
    <source>
        <strain evidence="8">HA-2024</strain>
        <tissue evidence="8">Whole body</tissue>
    </source>
</reference>
<keyword evidence="3" id="KW-0862">Zinc</keyword>
<dbReference type="Proteomes" id="UP001562425">
    <property type="component" value="Unassembled WGS sequence"/>
</dbReference>
<evidence type="ECO:0000256" key="3">
    <source>
        <dbReference type="ARBA" id="ARBA00022833"/>
    </source>
</evidence>
<gene>
    <name evidence="8" type="ORF">pipiens_011602</name>
</gene>
<dbReference type="PROSITE" id="PS50135">
    <property type="entry name" value="ZF_ZZ_2"/>
    <property type="match status" value="1"/>
</dbReference>
<evidence type="ECO:0000259" key="7">
    <source>
        <dbReference type="PROSITE" id="PS50135"/>
    </source>
</evidence>
<comment type="caution">
    <text evidence="8">The sequence shown here is derived from an EMBL/GenBank/DDBJ whole genome shotgun (WGS) entry which is preliminary data.</text>
</comment>
<sequence length="699" mass="80277">MLKPVLVPLEESQCIMASYQMSSKSYELSSVHTDVQCNGCDRATIQGLRYACLVCEDYDECDQCRRDKRTSRKHRPYHPVQPILPPAEMARSMECVRSPQTEIRIYCCPHCGDTDFNVRDLTEHCQQYHADGGRGHKVRCPICVTFRVPYRRKFRLEDCTLLRHLLEDHRDVESAVQASHEGDCAICMDDVTLSASRKFLPCGHAFHGHCIGRWLRSNNSCPVCRAEEELEATEEHISDEQEFLGYNEDSEQYTSPVQVKSSNSSRAKEMNVVYASSITMDVDEDQQPMARQPRVLLQDIGMFNSPWEQGPTCKRRFVEDLNVTPDIIRQILENCPASQDVLRKMSDQIPLEKNDKNLICRTICNNMMGSEVRQGMTVKIHDKIQLAKVIIEAYPELQCNDPDRPPESDWFWECNGEEKGGHTGYIQHWVRNTMSKSAKRDSARKRRVPVHHPGLEVLVQELHALLEEPENRDRIFSLMTETFPLRQEMRFRKKINAELAAQFPHLLQHGGEMLDHEFNLMFPDRKTIRTFESIIPFCMMLEGNFPAIECSGILSILKVMCTLSNTFISNITKRNDPLGLHPIEDYISAMVRWRQPDQDLDYVLANLEVPPYIFVDSPAFGSGDFHAIIEGTAFNCGDDFCRAFDLVLKAYKVFAYTCDVRAKKVVSFFDISVYNLYKFSRMVTVNALCERMKAATAVA</sequence>
<evidence type="ECO:0008006" key="10">
    <source>
        <dbReference type="Google" id="ProtNLM"/>
    </source>
</evidence>
<proteinExistence type="predicted"/>
<dbReference type="InterPro" id="IPR001083">
    <property type="entry name" value="Cu_fist_DNA-bd_dom"/>
</dbReference>
<dbReference type="InterPro" id="IPR001841">
    <property type="entry name" value="Znf_RING"/>
</dbReference>
<dbReference type="SMART" id="SM00184">
    <property type="entry name" value="RING"/>
    <property type="match status" value="1"/>
</dbReference>
<dbReference type="Pfam" id="PF13639">
    <property type="entry name" value="zf-RING_2"/>
    <property type="match status" value="1"/>
</dbReference>
<dbReference type="InterPro" id="IPR043145">
    <property type="entry name" value="Znf_ZZ_sf"/>
</dbReference>
<feature type="domain" description="Copper-fist" evidence="5">
    <location>
        <begin position="42"/>
        <end position="87"/>
    </location>
</feature>
<name>A0ABD1D5P7_CULPP</name>
<dbReference type="InterPro" id="IPR051834">
    <property type="entry name" value="RING_finger_E3_ligase"/>
</dbReference>
<keyword evidence="9" id="KW-1185">Reference proteome</keyword>
<dbReference type="PROSITE" id="PS50073">
    <property type="entry name" value="COPPER_FIST_2"/>
    <property type="match status" value="1"/>
</dbReference>
<dbReference type="SUPFAM" id="SSF57850">
    <property type="entry name" value="RING/U-box"/>
    <property type="match status" value="2"/>
</dbReference>
<dbReference type="InterPro" id="IPR000433">
    <property type="entry name" value="Znf_ZZ"/>
</dbReference>
<keyword evidence="1" id="KW-0479">Metal-binding</keyword>
<feature type="domain" description="RING-type" evidence="6">
    <location>
        <begin position="184"/>
        <end position="225"/>
    </location>
</feature>
<protein>
    <recommendedName>
        <fullName evidence="10">RING-type E3 ubiquitin transferase</fullName>
    </recommendedName>
</protein>
<dbReference type="EMBL" id="JBEHCU010007381">
    <property type="protein sequence ID" value="KAL1394922.1"/>
    <property type="molecule type" value="Genomic_DNA"/>
</dbReference>
<dbReference type="Pfam" id="PF00569">
    <property type="entry name" value="ZZ"/>
    <property type="match status" value="1"/>
</dbReference>
<dbReference type="InterPro" id="IPR013083">
    <property type="entry name" value="Znf_RING/FYVE/PHD"/>
</dbReference>
<keyword evidence="2 4" id="KW-0863">Zinc-finger</keyword>
<feature type="domain" description="ZZ-type" evidence="7">
    <location>
        <begin position="32"/>
        <end position="88"/>
    </location>
</feature>
<evidence type="ECO:0000259" key="6">
    <source>
        <dbReference type="PROSITE" id="PS50089"/>
    </source>
</evidence>
<dbReference type="GO" id="GO:0008270">
    <property type="term" value="F:zinc ion binding"/>
    <property type="evidence" value="ECO:0007669"/>
    <property type="project" value="UniProtKB-KW"/>
</dbReference>
<dbReference type="PANTHER" id="PTHR45931:SF3">
    <property type="entry name" value="RING ZINC FINGER-CONTAINING PROTEIN"/>
    <property type="match status" value="1"/>
</dbReference>
<dbReference type="Gene3D" id="3.30.60.90">
    <property type="match status" value="1"/>
</dbReference>